<reference evidence="5" key="1">
    <citation type="submission" date="2018-11" db="EMBL/GenBank/DDBJ databases">
        <authorList>
            <consortium name="Genoscope - CEA"/>
            <person name="William W."/>
        </authorList>
    </citation>
    <scope>NUCLEOTIDE SEQUENCE</scope>
</reference>
<feature type="signal peptide" evidence="4">
    <location>
        <begin position="1"/>
        <end position="16"/>
    </location>
</feature>
<sequence length="191" mass="22251">MGIPWICSWHFTLAIALQDMPYSLLREFRVKWWEKYNIDRCSLANIQKYFQIVNQTKTAIQTISKSTPLLNLRQISQTNQNPQTHKRPTSSPTSLTTSSSSQKSSRKEKMKTFLAEMLAQFEAENSDIEESNQQVNDTQAEDPYGGPLVKILSIFKFCFNFLFQVYSSRLCTLFMYFLLYVLCRLCILPTK</sequence>
<organism evidence="5">
    <name type="scientific">Brassica oleracea</name>
    <name type="common">Wild cabbage</name>
    <dbReference type="NCBI Taxonomy" id="3712"/>
    <lineage>
        <taxon>Eukaryota</taxon>
        <taxon>Viridiplantae</taxon>
        <taxon>Streptophyta</taxon>
        <taxon>Embryophyta</taxon>
        <taxon>Tracheophyta</taxon>
        <taxon>Spermatophyta</taxon>
        <taxon>Magnoliopsida</taxon>
        <taxon>eudicotyledons</taxon>
        <taxon>Gunneridae</taxon>
        <taxon>Pentapetalae</taxon>
        <taxon>rosids</taxon>
        <taxon>malvids</taxon>
        <taxon>Brassicales</taxon>
        <taxon>Brassicaceae</taxon>
        <taxon>Brassiceae</taxon>
        <taxon>Brassica</taxon>
    </lineage>
</organism>
<evidence type="ECO:0000256" key="2">
    <source>
        <dbReference type="SAM" id="MobiDB-lite"/>
    </source>
</evidence>
<proteinExistence type="predicted"/>
<evidence type="ECO:0000313" key="5">
    <source>
        <dbReference type="EMBL" id="VDD35328.1"/>
    </source>
</evidence>
<feature type="region of interest" description="Disordered" evidence="2">
    <location>
        <begin position="76"/>
        <end position="106"/>
    </location>
</feature>
<dbReference type="PANTHER" id="PTHR48434">
    <property type="entry name" value="(RAPE) HYPOTHETICAL PROTEIN"/>
    <property type="match status" value="1"/>
</dbReference>
<protein>
    <submittedName>
        <fullName evidence="5">Uncharacterized protein</fullName>
    </submittedName>
</protein>
<feature type="compositionally biased region" description="Low complexity" evidence="2">
    <location>
        <begin position="89"/>
        <end position="103"/>
    </location>
</feature>
<keyword evidence="3" id="KW-0812">Transmembrane</keyword>
<name>A0A3P6E752_BRAOL</name>
<feature type="chain" id="PRO_5018078279" evidence="4">
    <location>
        <begin position="17"/>
        <end position="191"/>
    </location>
</feature>
<keyword evidence="4" id="KW-0732">Signal</keyword>
<feature type="coiled-coil region" evidence="1">
    <location>
        <begin position="114"/>
        <end position="141"/>
    </location>
</feature>
<keyword evidence="3" id="KW-1133">Transmembrane helix</keyword>
<dbReference type="PANTHER" id="PTHR48434:SF1">
    <property type="entry name" value="(RAPE) HYPOTHETICAL PROTEIN"/>
    <property type="match status" value="1"/>
</dbReference>
<evidence type="ECO:0000256" key="3">
    <source>
        <dbReference type="SAM" id="Phobius"/>
    </source>
</evidence>
<accession>A0A3P6E752</accession>
<evidence type="ECO:0000256" key="1">
    <source>
        <dbReference type="SAM" id="Coils"/>
    </source>
</evidence>
<keyword evidence="1" id="KW-0175">Coiled coil</keyword>
<dbReference type="AlphaFoldDB" id="A0A3P6E752"/>
<keyword evidence="3" id="KW-0472">Membrane</keyword>
<evidence type="ECO:0000256" key="4">
    <source>
        <dbReference type="SAM" id="SignalP"/>
    </source>
</evidence>
<feature type="transmembrane region" description="Helical" evidence="3">
    <location>
        <begin position="166"/>
        <end position="187"/>
    </location>
</feature>
<gene>
    <name evidence="5" type="ORF">BOLC7T40888H</name>
</gene>
<dbReference type="EMBL" id="LR031876">
    <property type="protein sequence ID" value="VDD35328.1"/>
    <property type="molecule type" value="Genomic_DNA"/>
</dbReference>